<organism evidence="1 2">
    <name type="scientific">Cylindrospermopsis raciborskii CENA303</name>
    <dbReference type="NCBI Taxonomy" id="1170769"/>
    <lineage>
        <taxon>Bacteria</taxon>
        <taxon>Bacillati</taxon>
        <taxon>Cyanobacteriota</taxon>
        <taxon>Cyanophyceae</taxon>
        <taxon>Nostocales</taxon>
        <taxon>Aphanizomenonaceae</taxon>
        <taxon>Cylindrospermopsis</taxon>
    </lineage>
</organism>
<dbReference type="Proteomes" id="UP000192997">
    <property type="component" value="Unassembled WGS sequence"/>
</dbReference>
<proteinExistence type="predicted"/>
<evidence type="ECO:0000313" key="1">
    <source>
        <dbReference type="EMBL" id="OSO89254.1"/>
    </source>
</evidence>
<protein>
    <recommendedName>
        <fullName evidence="3">CRISPR-associated protein</fullName>
    </recommendedName>
</protein>
<gene>
    <name evidence="1" type="ORF">B7O87_13660</name>
</gene>
<dbReference type="EMBL" id="NBYN01000058">
    <property type="protein sequence ID" value="OSO89254.1"/>
    <property type="molecule type" value="Genomic_DNA"/>
</dbReference>
<dbReference type="AlphaFoldDB" id="A0A1X4G4D5"/>
<comment type="caution">
    <text evidence="1">The sequence shown here is derived from an EMBL/GenBank/DDBJ whole genome shotgun (WGS) entry which is preliminary data.</text>
</comment>
<evidence type="ECO:0000313" key="2">
    <source>
        <dbReference type="Proteomes" id="UP000192997"/>
    </source>
</evidence>
<dbReference type="RefSeq" id="WP_085728959.1">
    <property type="nucleotide sequence ID" value="NZ_NBYN01000058.1"/>
</dbReference>
<accession>A0A1X4G4D5</accession>
<sequence>MTIWIVTAGNSDVILKEDYSWSRLYEQAQEADKLDCWHFGSLNRIDPRNQDAGYSTAARVLGIVYEDQLDDNFEDLSFPLLDNFTEHLKSQNNHKNLGVERIIMILTNQKNVFTSEEIQDPKCPYWQDTCKLKPIFKKYFQEKFSQFKGEIEYLEIEPSSPSEGIDNWDKCLRLVNRLFEQNINNINKKEKIFVSHQAGTPAISSAVQFASLAKFETQVEFLVSNEYQKDITTVPISNYLIGLRIQEAKELLDRYDYHGVEKIFKNHLWKSQSNNQSLEANKTRTKELIEKLLAIAIDWNNTNLGDFGKAINAINQETKNRTQQWWWMGYEAGYLAVVRFRQGDYVESLFHSFRAIEGLLRDRDTQYYEHKNIRDLIDSVLPNWESSPDIRIFRDHTSKQRNDLFHNLRGLKEQQEVFEIWKAKDYSQWQNKIISCLNFITKQEFNSLEKASLLSSVHEELKKYIHNYDL</sequence>
<reference evidence="2" key="1">
    <citation type="submission" date="2017-04" db="EMBL/GenBank/DDBJ databases">
        <authorList>
            <person name="Abreu V.A."/>
            <person name="Popin R.V."/>
            <person name="Rigonato J."/>
            <person name="Andreote A.P."/>
            <person name="Schaker P.C."/>
            <person name="Hoff-Risseti C."/>
            <person name="Alvarenga D.O."/>
            <person name="Varani A.M."/>
            <person name="Fiore M.F."/>
        </authorList>
    </citation>
    <scope>NUCLEOTIDE SEQUENCE [LARGE SCALE GENOMIC DNA]</scope>
    <source>
        <strain evidence="2">CENA303</strain>
    </source>
</reference>
<name>A0A1X4G4D5_9CYAN</name>
<evidence type="ECO:0008006" key="3">
    <source>
        <dbReference type="Google" id="ProtNLM"/>
    </source>
</evidence>